<dbReference type="AlphaFoldDB" id="A0A3N1NUW3"/>
<keyword evidence="2" id="KW-0413">Isomerase</keyword>
<evidence type="ECO:0000313" key="2">
    <source>
        <dbReference type="EMBL" id="ROQ22632.1"/>
    </source>
</evidence>
<dbReference type="EMBL" id="RJUL01000009">
    <property type="protein sequence ID" value="ROQ22632.1"/>
    <property type="molecule type" value="Genomic_DNA"/>
</dbReference>
<protein>
    <submittedName>
        <fullName evidence="2">Fatty acid cis/trans isomerase CTI</fullName>
    </submittedName>
</protein>
<sequence length="793" mass="90391">MLKTLLTKRWLLLCALLAFVSGCAVVAKLTLNDRYGKPEVRQRVAPPISQEADFYLTEVKPILEERCVVCHACYDAPCQLKLSSPEGIDRGASKEKVYQGTRLIAANVSRLFIDAKDTQQWRQKGFYPVLNERDQTSLANTQASVLARMLLLKQSHPLPDQKILDDSFDLSLDRAQVCPTIEEMPDFEQNKPQWGMPYAMPGLTPAEHQTLMTWVKDGAEMAPLPTLNEDTEERVARWERFLNGTSLKERLVNRYIYEHLFVSHLYFTEQSHAGQAPRFFDLVRSTTPPGQPVDIIATRRPFDDPGVKAVYYRLVPVRSTIVDKTHMPYALSPKVMARWQALFYQPDYQVSRWPGYEPEVAANPLNAFEQLPVGARYRFMLDNVENTIMGFIKGPVCRGQVALDVINDRFWVLFVDPSMADAPDVSAFYHSQLANLRMPAEKQSTTIASNWLGYAKRQGDYVRARIDFMNHAFKDGRHLNLQSIWDGGGTNPNATLTILRHFDSATVVKGLVGRPPKTTWVIDYALLERIHYLLVAGFDVYGNYGHQLLTRLYMDFLRMEGESNFLALLPPVSRHRAFKAWYRGAGEDLTRFLEGDINPFNQPSGITYITDRPKEELYAMLEKREAPVQSPRYRIVSAKLKDSSKALLRQLDGLKGPYVHIFPELTFIMVEPEDGSDSELFTLVRNSAHTNISSLFDEKENRDYINDDVTLVHGILGSYPGAFWHVKEADLPALVALAEAVDDQASYRALLDGFGVRRTDPGFWAFSDKLNRLNIERHPIEKGLLDYNRLENR</sequence>
<organism evidence="2 3">
    <name type="scientific">Gallaecimonas pentaromativorans</name>
    <dbReference type="NCBI Taxonomy" id="584787"/>
    <lineage>
        <taxon>Bacteria</taxon>
        <taxon>Pseudomonadati</taxon>
        <taxon>Pseudomonadota</taxon>
        <taxon>Gammaproteobacteria</taxon>
        <taxon>Enterobacterales</taxon>
        <taxon>Gallaecimonadaceae</taxon>
        <taxon>Gallaecimonas</taxon>
    </lineage>
</organism>
<dbReference type="PROSITE" id="PS51257">
    <property type="entry name" value="PROKAR_LIPOPROTEIN"/>
    <property type="match status" value="1"/>
</dbReference>
<evidence type="ECO:0000313" key="3">
    <source>
        <dbReference type="Proteomes" id="UP000268033"/>
    </source>
</evidence>
<dbReference type="STRING" id="584787.GCA_001247655_02048"/>
<evidence type="ECO:0000256" key="1">
    <source>
        <dbReference type="SAM" id="SignalP"/>
    </source>
</evidence>
<keyword evidence="1" id="KW-0732">Signal</keyword>
<dbReference type="InterPro" id="IPR010706">
    <property type="entry name" value="Fatty_acid_cis-trans_isomerase"/>
</dbReference>
<proteinExistence type="predicted"/>
<comment type="caution">
    <text evidence="2">The sequence shown here is derived from an EMBL/GenBank/DDBJ whole genome shotgun (WGS) entry which is preliminary data.</text>
</comment>
<name>A0A3N1NUW3_9GAMM</name>
<accession>A0A3N1NUW3</accession>
<reference evidence="2 3" key="1">
    <citation type="submission" date="2018-11" db="EMBL/GenBank/DDBJ databases">
        <title>Genomic Encyclopedia of Type Strains, Phase IV (KMG-IV): sequencing the most valuable type-strain genomes for metagenomic binning, comparative biology and taxonomic classification.</title>
        <authorList>
            <person name="Goeker M."/>
        </authorList>
    </citation>
    <scope>NUCLEOTIDE SEQUENCE [LARGE SCALE GENOMIC DNA]</scope>
    <source>
        <strain evidence="2 3">DSM 21945</strain>
    </source>
</reference>
<feature type="signal peptide" evidence="1">
    <location>
        <begin position="1"/>
        <end position="26"/>
    </location>
</feature>
<dbReference type="GO" id="GO:0016853">
    <property type="term" value="F:isomerase activity"/>
    <property type="evidence" value="ECO:0007669"/>
    <property type="project" value="UniProtKB-KW"/>
</dbReference>
<gene>
    <name evidence="2" type="ORF">EDC28_109119</name>
</gene>
<dbReference type="Proteomes" id="UP000268033">
    <property type="component" value="Unassembled WGS sequence"/>
</dbReference>
<feature type="chain" id="PRO_5018158229" evidence="1">
    <location>
        <begin position="27"/>
        <end position="793"/>
    </location>
</feature>
<keyword evidence="3" id="KW-1185">Reference proteome</keyword>
<dbReference type="Pfam" id="PF06934">
    <property type="entry name" value="CTI"/>
    <property type="match status" value="1"/>
</dbReference>
<dbReference type="RefSeq" id="WP_123422296.1">
    <property type="nucleotide sequence ID" value="NZ_RJUL01000009.1"/>
</dbReference>